<evidence type="ECO:0000313" key="3">
    <source>
        <dbReference type="Proteomes" id="UP001556367"/>
    </source>
</evidence>
<dbReference type="EMBL" id="JASNQZ010000007">
    <property type="protein sequence ID" value="KAL0955228.1"/>
    <property type="molecule type" value="Genomic_DNA"/>
</dbReference>
<dbReference type="Proteomes" id="UP001556367">
    <property type="component" value="Unassembled WGS sequence"/>
</dbReference>
<dbReference type="Gene3D" id="1.20.120.520">
    <property type="entry name" value="nmb1532 protein domain like"/>
    <property type="match status" value="1"/>
</dbReference>
<organism evidence="2 3">
    <name type="scientific">Hohenbuehelia grisea</name>
    <dbReference type="NCBI Taxonomy" id="104357"/>
    <lineage>
        <taxon>Eukaryota</taxon>
        <taxon>Fungi</taxon>
        <taxon>Dikarya</taxon>
        <taxon>Basidiomycota</taxon>
        <taxon>Agaricomycotina</taxon>
        <taxon>Agaricomycetes</taxon>
        <taxon>Agaricomycetidae</taxon>
        <taxon>Agaricales</taxon>
        <taxon>Pleurotineae</taxon>
        <taxon>Pleurotaceae</taxon>
        <taxon>Hohenbuehelia</taxon>
    </lineage>
</organism>
<evidence type="ECO:0000313" key="2">
    <source>
        <dbReference type="EMBL" id="KAL0955228.1"/>
    </source>
</evidence>
<dbReference type="Pfam" id="PF01814">
    <property type="entry name" value="Hemerythrin"/>
    <property type="match status" value="1"/>
</dbReference>
<reference evidence="3" key="1">
    <citation type="submission" date="2024-06" db="EMBL/GenBank/DDBJ databases">
        <title>Multi-omics analyses provide insights into the biosynthesis of the anticancer antibiotic pleurotin in Hohenbuehelia grisea.</title>
        <authorList>
            <person name="Weaver J.A."/>
            <person name="Alberti F."/>
        </authorList>
    </citation>
    <scope>NUCLEOTIDE SEQUENCE [LARGE SCALE GENOMIC DNA]</scope>
    <source>
        <strain evidence="3">T-177</strain>
    </source>
</reference>
<protein>
    <recommendedName>
        <fullName evidence="1">Hemerythrin-like domain-containing protein</fullName>
    </recommendedName>
</protein>
<name>A0ABR3JIH8_9AGAR</name>
<comment type="caution">
    <text evidence="2">The sequence shown here is derived from an EMBL/GenBank/DDBJ whole genome shotgun (WGS) entry which is preliminary data.</text>
</comment>
<evidence type="ECO:0000259" key="1">
    <source>
        <dbReference type="Pfam" id="PF01814"/>
    </source>
</evidence>
<keyword evidence="3" id="KW-1185">Reference proteome</keyword>
<feature type="domain" description="Hemerythrin-like" evidence="1">
    <location>
        <begin position="6"/>
        <end position="124"/>
    </location>
</feature>
<sequence length="192" mass="21389">MSASLSNAIKDDHRAIFNAWDQYQKAAGDNDAQTRWGNELMWNIAVHSAGEEIAVYPLFEKHLGAEGTKMANEDRADHLKVKKLLAKAEGMTVGSSEYNQTLETVMKELKEHIDGEENHDFPLLEPKLGEQGSKAAATSFERTKMFVPTRAHPNAPDRPPFETLAGFLAAPIDKLMDAFSRFPTEEMKKNAS</sequence>
<dbReference type="PANTHER" id="PTHR35585:SF1">
    <property type="entry name" value="HHE DOMAIN PROTEIN (AFU_ORTHOLOGUE AFUA_4G00730)"/>
    <property type="match status" value="1"/>
</dbReference>
<accession>A0ABR3JIH8</accession>
<dbReference type="PANTHER" id="PTHR35585">
    <property type="entry name" value="HHE DOMAIN PROTEIN (AFU_ORTHOLOGUE AFUA_4G00730)"/>
    <property type="match status" value="1"/>
</dbReference>
<proteinExistence type="predicted"/>
<dbReference type="InterPro" id="IPR012312">
    <property type="entry name" value="Hemerythrin-like"/>
</dbReference>
<gene>
    <name evidence="2" type="ORF">HGRIS_004129</name>
</gene>